<evidence type="ECO:0000256" key="6">
    <source>
        <dbReference type="PIRSR" id="PIRSR600821-52"/>
    </source>
</evidence>
<dbReference type="GO" id="GO:0030170">
    <property type="term" value="F:pyridoxal phosphate binding"/>
    <property type="evidence" value="ECO:0007669"/>
    <property type="project" value="UniProtKB-UniRule"/>
</dbReference>
<dbReference type="SUPFAM" id="SSF50621">
    <property type="entry name" value="Alanine racemase C-terminal domain-like"/>
    <property type="match status" value="1"/>
</dbReference>
<evidence type="ECO:0000313" key="8">
    <source>
        <dbReference type="EMBL" id="MBC8530614.1"/>
    </source>
</evidence>
<reference evidence="8" key="1">
    <citation type="submission" date="2020-08" db="EMBL/GenBank/DDBJ databases">
        <title>Genome public.</title>
        <authorList>
            <person name="Liu C."/>
            <person name="Sun Q."/>
        </authorList>
    </citation>
    <scope>NUCLEOTIDE SEQUENCE</scope>
    <source>
        <strain evidence="8">NSJ-53</strain>
    </source>
</reference>
<keyword evidence="9" id="KW-1185">Reference proteome</keyword>
<comment type="caution">
    <text evidence="8">The sequence shown here is derived from an EMBL/GenBank/DDBJ whole genome shotgun (WGS) entry which is preliminary data.</text>
</comment>
<dbReference type="AlphaFoldDB" id="A0A926HNH3"/>
<dbReference type="InterPro" id="IPR011079">
    <property type="entry name" value="Ala_racemase_C"/>
</dbReference>
<keyword evidence="2 4" id="KW-0663">Pyridoxal phosphate</keyword>
<dbReference type="GO" id="GO:0005829">
    <property type="term" value="C:cytosol"/>
    <property type="evidence" value="ECO:0007669"/>
    <property type="project" value="TreeGrafter"/>
</dbReference>
<dbReference type="SUPFAM" id="SSF51419">
    <property type="entry name" value="PLP-binding barrel"/>
    <property type="match status" value="1"/>
</dbReference>
<dbReference type="SMART" id="SM01005">
    <property type="entry name" value="Ala_racemase_C"/>
    <property type="match status" value="1"/>
</dbReference>
<comment type="catalytic activity">
    <reaction evidence="4">
        <text>L-alanine = D-alanine</text>
        <dbReference type="Rhea" id="RHEA:20249"/>
        <dbReference type="ChEBI" id="CHEBI:57416"/>
        <dbReference type="ChEBI" id="CHEBI:57972"/>
        <dbReference type="EC" id="5.1.1.1"/>
    </reaction>
</comment>
<comment type="function">
    <text evidence="4">Catalyzes the interconversion of L-alanine and D-alanine. May also act on other amino acids.</text>
</comment>
<dbReference type="InterPro" id="IPR001608">
    <property type="entry name" value="Ala_racemase_N"/>
</dbReference>
<comment type="cofactor">
    <cofactor evidence="1 4 5">
        <name>pyridoxal 5'-phosphate</name>
        <dbReference type="ChEBI" id="CHEBI:597326"/>
    </cofactor>
</comment>
<feature type="domain" description="Alanine racemase C-terminal" evidence="7">
    <location>
        <begin position="236"/>
        <end position="364"/>
    </location>
</feature>
<dbReference type="InterPro" id="IPR000821">
    <property type="entry name" value="Ala_racemase"/>
</dbReference>
<dbReference type="PANTHER" id="PTHR30511">
    <property type="entry name" value="ALANINE RACEMASE"/>
    <property type="match status" value="1"/>
</dbReference>
<comment type="pathway">
    <text evidence="4">Amino-acid biosynthesis; D-alanine biosynthesis; D-alanine from L-alanine: step 1/1.</text>
</comment>
<dbReference type="PRINTS" id="PR00992">
    <property type="entry name" value="ALARACEMASE"/>
</dbReference>
<dbReference type="InterPro" id="IPR029066">
    <property type="entry name" value="PLP-binding_barrel"/>
</dbReference>
<dbReference type="Gene3D" id="3.20.20.10">
    <property type="entry name" value="Alanine racemase"/>
    <property type="match status" value="1"/>
</dbReference>
<keyword evidence="3 4" id="KW-0413">Isomerase</keyword>
<dbReference type="Pfam" id="PF00842">
    <property type="entry name" value="Ala_racemase_C"/>
    <property type="match status" value="1"/>
</dbReference>
<dbReference type="HAMAP" id="MF_01201">
    <property type="entry name" value="Ala_racemase"/>
    <property type="match status" value="1"/>
</dbReference>
<evidence type="ECO:0000259" key="7">
    <source>
        <dbReference type="SMART" id="SM01005"/>
    </source>
</evidence>
<comment type="similarity">
    <text evidence="4">Belongs to the alanine racemase family.</text>
</comment>
<feature type="active site" description="Proton acceptor; specific for D-alanine" evidence="4">
    <location>
        <position position="34"/>
    </location>
</feature>
<dbReference type="GO" id="GO:0008784">
    <property type="term" value="F:alanine racemase activity"/>
    <property type="evidence" value="ECO:0007669"/>
    <property type="project" value="UniProtKB-UniRule"/>
</dbReference>
<dbReference type="PROSITE" id="PS00395">
    <property type="entry name" value="ALANINE_RACEMASE"/>
    <property type="match status" value="1"/>
</dbReference>
<evidence type="ECO:0000256" key="5">
    <source>
        <dbReference type="PIRSR" id="PIRSR600821-50"/>
    </source>
</evidence>
<accession>A0A926HNH3</accession>
<dbReference type="InterPro" id="IPR009006">
    <property type="entry name" value="Ala_racemase/Decarboxylase_C"/>
</dbReference>
<dbReference type="EMBL" id="JACRSR010000001">
    <property type="protein sequence ID" value="MBC8530614.1"/>
    <property type="molecule type" value="Genomic_DNA"/>
</dbReference>
<evidence type="ECO:0000256" key="2">
    <source>
        <dbReference type="ARBA" id="ARBA00022898"/>
    </source>
</evidence>
<dbReference type="EC" id="5.1.1.1" evidence="4"/>
<organism evidence="8 9">
    <name type="scientific">Gehongia tenuis</name>
    <dbReference type="NCBI Taxonomy" id="2763655"/>
    <lineage>
        <taxon>Bacteria</taxon>
        <taxon>Bacillati</taxon>
        <taxon>Bacillota</taxon>
        <taxon>Clostridia</taxon>
        <taxon>Christensenellales</taxon>
        <taxon>Christensenellaceae</taxon>
        <taxon>Gehongia</taxon>
    </lineage>
</organism>
<evidence type="ECO:0000256" key="4">
    <source>
        <dbReference type="HAMAP-Rule" id="MF_01201"/>
    </source>
</evidence>
<feature type="binding site" evidence="4 6">
    <location>
        <position position="305"/>
    </location>
    <ligand>
        <name>substrate</name>
    </ligand>
</feature>
<dbReference type="NCBIfam" id="TIGR00492">
    <property type="entry name" value="alr"/>
    <property type="match status" value="1"/>
</dbReference>
<protein>
    <recommendedName>
        <fullName evidence="4">Alanine racemase</fullName>
        <ecNumber evidence="4">5.1.1.1</ecNumber>
    </recommendedName>
</protein>
<dbReference type="PANTHER" id="PTHR30511:SF0">
    <property type="entry name" value="ALANINE RACEMASE, CATABOLIC-RELATED"/>
    <property type="match status" value="1"/>
</dbReference>
<dbReference type="CDD" id="cd00430">
    <property type="entry name" value="PLPDE_III_AR"/>
    <property type="match status" value="1"/>
</dbReference>
<dbReference type="Proteomes" id="UP000623172">
    <property type="component" value="Unassembled WGS sequence"/>
</dbReference>
<dbReference type="Gene3D" id="2.40.37.10">
    <property type="entry name" value="Lyase, Ornithine Decarboxylase, Chain A, domain 1"/>
    <property type="match status" value="1"/>
</dbReference>
<feature type="binding site" evidence="4 6">
    <location>
        <position position="132"/>
    </location>
    <ligand>
        <name>substrate</name>
    </ligand>
</feature>
<gene>
    <name evidence="8" type="primary">alr</name>
    <name evidence="8" type="ORF">H8696_01965</name>
</gene>
<proteinExistence type="inferred from homology"/>
<feature type="active site" description="Proton acceptor; specific for L-alanine" evidence="4">
    <location>
        <position position="257"/>
    </location>
</feature>
<sequence length="368" mass="39519">MRTYVEIDLARVMENVRVIASQLPEGTALYGAMKADAYGHGAVEVARAAKKAGLAGCCVASAEEGEELIASGIGLPVLLLGRLLPEDEERAVELGLEFNVFDPAQVARVNAIAGRLQKKARVHAKLDTGMHRLGMDSDEGVSAMIAALGSAPNVTLEGVFSHLSSADDERAYTLMQKEKFDHWVKMFRGAGFTFKTHLQNTPGIFNYPGMGYDIARPGIGIYGYGYGFDTGKLRPALSWYARVLQVRELAAGETVSYNRTFRAERPMTLACIAAGYADGYKRCLSSRGEVLIAGRRCKVVGRVCMDLTMVDVTGVPAAPGDWATLLGTDGGETIDATELAGLCGTINYEILTSIHDKRVPRKYVGGGA</sequence>
<dbReference type="GO" id="GO:0030632">
    <property type="term" value="P:D-alanine biosynthetic process"/>
    <property type="evidence" value="ECO:0007669"/>
    <property type="project" value="UniProtKB-UniRule"/>
</dbReference>
<feature type="modified residue" description="N6-(pyridoxal phosphate)lysine" evidence="4 5">
    <location>
        <position position="34"/>
    </location>
</feature>
<dbReference type="Pfam" id="PF01168">
    <property type="entry name" value="Ala_racemase_N"/>
    <property type="match status" value="1"/>
</dbReference>
<name>A0A926HNH3_9FIRM</name>
<evidence type="ECO:0000313" key="9">
    <source>
        <dbReference type="Proteomes" id="UP000623172"/>
    </source>
</evidence>
<dbReference type="FunFam" id="3.20.20.10:FF:000002">
    <property type="entry name" value="Alanine racemase"/>
    <property type="match status" value="1"/>
</dbReference>
<dbReference type="InterPro" id="IPR020622">
    <property type="entry name" value="Ala_racemase_pyridoxalP-BS"/>
</dbReference>
<evidence type="ECO:0000256" key="1">
    <source>
        <dbReference type="ARBA" id="ARBA00001933"/>
    </source>
</evidence>
<dbReference type="RefSeq" id="WP_249314586.1">
    <property type="nucleotide sequence ID" value="NZ_JACRSR010000001.1"/>
</dbReference>
<evidence type="ECO:0000256" key="3">
    <source>
        <dbReference type="ARBA" id="ARBA00023235"/>
    </source>
</evidence>